<dbReference type="PANTHER" id="PTHR39087:SF2">
    <property type="entry name" value="UPF0104 MEMBRANE PROTEIN MJ1595"/>
    <property type="match status" value="1"/>
</dbReference>
<evidence type="ECO:0000256" key="3">
    <source>
        <dbReference type="ARBA" id="ARBA00022692"/>
    </source>
</evidence>
<protein>
    <recommendedName>
        <fullName evidence="9">Lysylphosphatidylglycerol synthase TM region</fullName>
    </recommendedName>
</protein>
<organism evidence="7 8">
    <name type="scientific">Myroides guanonis</name>
    <dbReference type="NCBI Taxonomy" id="1150112"/>
    <lineage>
        <taxon>Bacteria</taxon>
        <taxon>Pseudomonadati</taxon>
        <taxon>Bacteroidota</taxon>
        <taxon>Flavobacteriia</taxon>
        <taxon>Flavobacteriales</taxon>
        <taxon>Flavobacteriaceae</taxon>
        <taxon>Myroides</taxon>
    </lineage>
</organism>
<evidence type="ECO:0000256" key="1">
    <source>
        <dbReference type="ARBA" id="ARBA00004651"/>
    </source>
</evidence>
<feature type="transmembrane region" description="Helical" evidence="6">
    <location>
        <begin position="200"/>
        <end position="219"/>
    </location>
</feature>
<dbReference type="Proteomes" id="UP000243887">
    <property type="component" value="Unassembled WGS sequence"/>
</dbReference>
<comment type="subcellular location">
    <subcellularLocation>
        <location evidence="1">Cell membrane</location>
        <topology evidence="1">Multi-pass membrane protein</topology>
    </subcellularLocation>
</comment>
<evidence type="ECO:0000256" key="6">
    <source>
        <dbReference type="SAM" id="Phobius"/>
    </source>
</evidence>
<keyword evidence="5 6" id="KW-0472">Membrane</keyword>
<name>A0A1I3TPQ0_9FLAO</name>
<sequence length="306" mass="34537">MLGVFLVYYAYSSFTADQLEIMKGHFKNANYNYIVIATIFSIVSLWSRAYRWNFALEYMGYKSKTSTNLMAISIGYIMNLTLPRSGEFSRALILQKYEKIPFDKGFGTIVSERIVDLICLLLCVFTVFVFQYNVLKDFLMERIPIQKLLLLGSFLLCGLVVGVLLFLYSQWKPILFIKRKVAGLIEGVVSIYKMPKKGAFLLHTLIIWGTYILTFYFGMCALEETSAQSFGVVMAAFVAGSFAVSFTNGGFGAFPLIISELLLFYGISQEAGTAFGWILWSSQTGLVVLMGALSFLILPLFYRNKN</sequence>
<dbReference type="PANTHER" id="PTHR39087">
    <property type="entry name" value="UPF0104 MEMBRANE PROTEIN MJ1595"/>
    <property type="match status" value="1"/>
</dbReference>
<evidence type="ECO:0008006" key="9">
    <source>
        <dbReference type="Google" id="ProtNLM"/>
    </source>
</evidence>
<reference evidence="8" key="1">
    <citation type="submission" date="2016-10" db="EMBL/GenBank/DDBJ databases">
        <authorList>
            <person name="Varghese N."/>
            <person name="Submissions S."/>
        </authorList>
    </citation>
    <scope>NUCLEOTIDE SEQUENCE [LARGE SCALE GENOMIC DNA]</scope>
    <source>
        <strain evidence="8">DSM 26542</strain>
    </source>
</reference>
<dbReference type="AlphaFoldDB" id="A0A1I3TPQ0"/>
<dbReference type="EMBL" id="FORU01000014">
    <property type="protein sequence ID" value="SFJ71611.1"/>
    <property type="molecule type" value="Genomic_DNA"/>
</dbReference>
<feature type="transmembrane region" description="Helical" evidence="6">
    <location>
        <begin position="274"/>
        <end position="302"/>
    </location>
</feature>
<dbReference type="GO" id="GO:0005886">
    <property type="term" value="C:plasma membrane"/>
    <property type="evidence" value="ECO:0007669"/>
    <property type="project" value="UniProtKB-SubCell"/>
</dbReference>
<evidence type="ECO:0000313" key="7">
    <source>
        <dbReference type="EMBL" id="SFJ71611.1"/>
    </source>
</evidence>
<keyword evidence="8" id="KW-1185">Reference proteome</keyword>
<keyword evidence="3 6" id="KW-0812">Transmembrane</keyword>
<evidence type="ECO:0000256" key="5">
    <source>
        <dbReference type="ARBA" id="ARBA00023136"/>
    </source>
</evidence>
<accession>A0A1I3TPQ0</accession>
<feature type="transmembrane region" description="Helical" evidence="6">
    <location>
        <begin position="147"/>
        <end position="168"/>
    </location>
</feature>
<gene>
    <name evidence="7" type="ORF">SAMN04487893_11420</name>
</gene>
<keyword evidence="2" id="KW-1003">Cell membrane</keyword>
<keyword evidence="4 6" id="KW-1133">Transmembrane helix</keyword>
<evidence type="ECO:0000313" key="8">
    <source>
        <dbReference type="Proteomes" id="UP000243887"/>
    </source>
</evidence>
<dbReference type="Pfam" id="PF03706">
    <property type="entry name" value="LPG_synthase_TM"/>
    <property type="match status" value="1"/>
</dbReference>
<evidence type="ECO:0000256" key="2">
    <source>
        <dbReference type="ARBA" id="ARBA00022475"/>
    </source>
</evidence>
<dbReference type="STRING" id="1150112.SAMN04487893_11420"/>
<proteinExistence type="predicted"/>
<evidence type="ECO:0000256" key="4">
    <source>
        <dbReference type="ARBA" id="ARBA00022989"/>
    </source>
</evidence>
<dbReference type="InterPro" id="IPR022791">
    <property type="entry name" value="L-PG_synthase/AglD"/>
</dbReference>
<feature type="transmembrane region" description="Helical" evidence="6">
    <location>
        <begin position="31"/>
        <end position="49"/>
    </location>
</feature>
<feature type="transmembrane region" description="Helical" evidence="6">
    <location>
        <begin position="114"/>
        <end position="135"/>
    </location>
</feature>